<dbReference type="SUPFAM" id="SSF53756">
    <property type="entry name" value="UDP-Glycosyltransferase/glycogen phosphorylase"/>
    <property type="match status" value="1"/>
</dbReference>
<name>A0A2H0CH91_9BACT</name>
<organism evidence="2 3">
    <name type="scientific">Candidatus Nomurabacteria bacterium CG22_combo_CG10-13_8_21_14_all_32_8</name>
    <dbReference type="NCBI Taxonomy" id="1974732"/>
    <lineage>
        <taxon>Bacteria</taxon>
        <taxon>Candidatus Nomuraibacteriota</taxon>
    </lineage>
</organism>
<dbReference type="Gene3D" id="3.40.50.2000">
    <property type="entry name" value="Glycogen Phosphorylase B"/>
    <property type="match status" value="1"/>
</dbReference>
<comment type="caution">
    <text evidence="2">The sequence shown here is derived from an EMBL/GenBank/DDBJ whole genome shotgun (WGS) entry which is preliminary data.</text>
</comment>
<protein>
    <recommendedName>
        <fullName evidence="1">Glycosyl transferase family 1 domain-containing protein</fullName>
    </recommendedName>
</protein>
<dbReference type="InterPro" id="IPR001296">
    <property type="entry name" value="Glyco_trans_1"/>
</dbReference>
<dbReference type="Proteomes" id="UP000229176">
    <property type="component" value="Unassembled WGS sequence"/>
</dbReference>
<dbReference type="PANTHER" id="PTHR45947:SF3">
    <property type="entry name" value="SULFOQUINOVOSYL TRANSFERASE SQD2"/>
    <property type="match status" value="1"/>
</dbReference>
<dbReference type="AlphaFoldDB" id="A0A2H0CH91"/>
<dbReference type="EMBL" id="PCTI01000054">
    <property type="protein sequence ID" value="PIP68738.1"/>
    <property type="molecule type" value="Genomic_DNA"/>
</dbReference>
<reference evidence="2 3" key="1">
    <citation type="submission" date="2017-09" db="EMBL/GenBank/DDBJ databases">
        <title>Depth-based differentiation of microbial function through sediment-hosted aquifers and enrichment of novel symbionts in the deep terrestrial subsurface.</title>
        <authorList>
            <person name="Probst A.J."/>
            <person name="Ladd B."/>
            <person name="Jarett J.K."/>
            <person name="Geller-Mcgrath D.E."/>
            <person name="Sieber C.M."/>
            <person name="Emerson J.B."/>
            <person name="Anantharaman K."/>
            <person name="Thomas B.C."/>
            <person name="Malmstrom R."/>
            <person name="Stieglmeier M."/>
            <person name="Klingl A."/>
            <person name="Woyke T."/>
            <person name="Ryan C.M."/>
            <person name="Banfield J.F."/>
        </authorList>
    </citation>
    <scope>NUCLEOTIDE SEQUENCE [LARGE SCALE GENOMIC DNA]</scope>
    <source>
        <strain evidence="2">CG22_combo_CG10-13_8_21_14_all_32_8</strain>
    </source>
</reference>
<evidence type="ECO:0000313" key="2">
    <source>
        <dbReference type="EMBL" id="PIP68738.1"/>
    </source>
</evidence>
<dbReference type="InterPro" id="IPR050194">
    <property type="entry name" value="Glycosyltransferase_grp1"/>
</dbReference>
<accession>A0A2H0CH91</accession>
<feature type="domain" description="Glycosyl transferase family 1" evidence="1">
    <location>
        <begin position="2"/>
        <end position="65"/>
    </location>
</feature>
<feature type="non-terminal residue" evidence="2">
    <location>
        <position position="1"/>
    </location>
</feature>
<dbReference type="PANTHER" id="PTHR45947">
    <property type="entry name" value="SULFOQUINOVOSYL TRANSFERASE SQD2"/>
    <property type="match status" value="1"/>
</dbReference>
<dbReference type="GO" id="GO:0016757">
    <property type="term" value="F:glycosyltransferase activity"/>
    <property type="evidence" value="ECO:0007669"/>
    <property type="project" value="InterPro"/>
</dbReference>
<evidence type="ECO:0000259" key="1">
    <source>
        <dbReference type="Pfam" id="PF00534"/>
    </source>
</evidence>
<evidence type="ECO:0000313" key="3">
    <source>
        <dbReference type="Proteomes" id="UP000229176"/>
    </source>
</evidence>
<gene>
    <name evidence="2" type="ORF">COW91_03195</name>
</gene>
<dbReference type="Pfam" id="PF00534">
    <property type="entry name" value="Glycos_transf_1"/>
    <property type="match status" value="1"/>
</dbReference>
<sequence>AIGMVVPEAMACGLPTITSDTIGANVYVKEGVTGLIFKTGDTNDLVKKLEQCFEVGKLERMGKIGRVEICEKHGLEIGQRRFISTLQK</sequence>
<proteinExistence type="predicted"/>